<keyword evidence="4" id="KW-0689">Ribosomal protein</keyword>
<dbReference type="PANTHER" id="PTHR33618">
    <property type="entry name" value="39S RIBOSOMAL PROTEIN L53, MITOCHONDRIAL"/>
    <property type="match status" value="1"/>
</dbReference>
<organism evidence="9 10">
    <name type="scientific">Powellomyces hirtus</name>
    <dbReference type="NCBI Taxonomy" id="109895"/>
    <lineage>
        <taxon>Eukaryota</taxon>
        <taxon>Fungi</taxon>
        <taxon>Fungi incertae sedis</taxon>
        <taxon>Chytridiomycota</taxon>
        <taxon>Chytridiomycota incertae sedis</taxon>
        <taxon>Chytridiomycetes</taxon>
        <taxon>Spizellomycetales</taxon>
        <taxon>Powellomycetaceae</taxon>
        <taxon>Powellomyces</taxon>
    </lineage>
</organism>
<keyword evidence="3" id="KW-0809">Transit peptide</keyword>
<evidence type="ECO:0000256" key="8">
    <source>
        <dbReference type="ARBA" id="ARBA00042721"/>
    </source>
</evidence>
<dbReference type="InterPro" id="IPR019716">
    <property type="entry name" value="Ribosomal_mL53"/>
</dbReference>
<evidence type="ECO:0000256" key="4">
    <source>
        <dbReference type="ARBA" id="ARBA00022980"/>
    </source>
</evidence>
<evidence type="ECO:0000313" key="10">
    <source>
        <dbReference type="Proteomes" id="UP000318582"/>
    </source>
</evidence>
<dbReference type="Gene3D" id="3.40.30.10">
    <property type="entry name" value="Glutaredoxin"/>
    <property type="match status" value="1"/>
</dbReference>
<proteinExistence type="inferred from homology"/>
<accession>A0A507E0Y0</accession>
<dbReference type="GO" id="GO:0005762">
    <property type="term" value="C:mitochondrial large ribosomal subunit"/>
    <property type="evidence" value="ECO:0007669"/>
    <property type="project" value="TreeGrafter"/>
</dbReference>
<comment type="subcellular location">
    <subcellularLocation>
        <location evidence="1">Mitochondrion</location>
    </subcellularLocation>
</comment>
<name>A0A507E0Y0_9FUNG</name>
<keyword evidence="6" id="KW-0687">Ribonucleoprotein</keyword>
<evidence type="ECO:0000256" key="3">
    <source>
        <dbReference type="ARBA" id="ARBA00022946"/>
    </source>
</evidence>
<gene>
    <name evidence="9" type="ORF">PhCBS80983_g03607</name>
</gene>
<dbReference type="STRING" id="109895.A0A507E0Y0"/>
<sequence>MLKYMDKIIVSFAPLNPKSRSVRAFMQQLITDGNRQSNAKCNVVINMSDKIAKPTVEAFYTNKATLKLDTETLTAAEIVKDVNRLSKRLQLEEDIAQSG</sequence>
<keyword evidence="5" id="KW-0496">Mitochondrion</keyword>
<evidence type="ECO:0000256" key="5">
    <source>
        <dbReference type="ARBA" id="ARBA00023128"/>
    </source>
</evidence>
<reference evidence="9 10" key="1">
    <citation type="journal article" date="2019" name="Sci. Rep.">
        <title>Comparative genomics of chytrid fungi reveal insights into the obligate biotrophic and pathogenic lifestyle of Synchytrium endobioticum.</title>
        <authorList>
            <person name="van de Vossenberg B.T.L.H."/>
            <person name="Warris S."/>
            <person name="Nguyen H.D.T."/>
            <person name="van Gent-Pelzer M.P.E."/>
            <person name="Joly D.L."/>
            <person name="van de Geest H.C."/>
            <person name="Bonants P.J.M."/>
            <person name="Smith D.S."/>
            <person name="Levesque C.A."/>
            <person name="van der Lee T.A.J."/>
        </authorList>
    </citation>
    <scope>NUCLEOTIDE SEQUENCE [LARGE SCALE GENOMIC DNA]</scope>
    <source>
        <strain evidence="9 10">CBS 809.83</strain>
    </source>
</reference>
<keyword evidence="10" id="KW-1185">Reference proteome</keyword>
<evidence type="ECO:0000313" key="9">
    <source>
        <dbReference type="EMBL" id="TPX57739.1"/>
    </source>
</evidence>
<dbReference type="EMBL" id="QEAQ01000048">
    <property type="protein sequence ID" value="TPX57739.1"/>
    <property type="molecule type" value="Genomic_DNA"/>
</dbReference>
<dbReference type="PANTHER" id="PTHR33618:SF1">
    <property type="entry name" value="LARGE RIBOSOMAL SUBUNIT PROTEIN ML53"/>
    <property type="match status" value="1"/>
</dbReference>
<comment type="similarity">
    <text evidence="2">Belongs to the mitochondrion-specific ribosomal protein mL53 family.</text>
</comment>
<evidence type="ECO:0000256" key="6">
    <source>
        <dbReference type="ARBA" id="ARBA00023274"/>
    </source>
</evidence>
<evidence type="ECO:0000256" key="1">
    <source>
        <dbReference type="ARBA" id="ARBA00004173"/>
    </source>
</evidence>
<protein>
    <recommendedName>
        <fullName evidence="7">Large ribosomal subunit protein mL53</fullName>
    </recommendedName>
    <alternativeName>
        <fullName evidence="8">39S ribosomal protein L53, mitochondrial</fullName>
    </alternativeName>
</protein>
<dbReference type="Proteomes" id="UP000318582">
    <property type="component" value="Unassembled WGS sequence"/>
</dbReference>
<evidence type="ECO:0000256" key="2">
    <source>
        <dbReference type="ARBA" id="ARBA00005557"/>
    </source>
</evidence>
<dbReference type="InterPro" id="IPR052473">
    <property type="entry name" value="mtLSU_mL53"/>
</dbReference>
<dbReference type="AlphaFoldDB" id="A0A507E0Y0"/>
<dbReference type="Pfam" id="PF10780">
    <property type="entry name" value="MRP_L53"/>
    <property type="match status" value="1"/>
</dbReference>
<comment type="caution">
    <text evidence="9">The sequence shown here is derived from an EMBL/GenBank/DDBJ whole genome shotgun (WGS) entry which is preliminary data.</text>
</comment>
<evidence type="ECO:0000256" key="7">
    <source>
        <dbReference type="ARBA" id="ARBA00035180"/>
    </source>
</evidence>